<reference evidence="7 8" key="2">
    <citation type="submission" date="2018-11" db="EMBL/GenBank/DDBJ databases">
        <authorList>
            <consortium name="Pathogen Informatics"/>
        </authorList>
    </citation>
    <scope>NUCLEOTIDE SEQUENCE [LARGE SCALE GENOMIC DNA]</scope>
</reference>
<dbReference type="HAMAP" id="MF_01369_A">
    <property type="entry name" value="Ribosomal_uL23_A"/>
    <property type="match status" value="1"/>
</dbReference>
<dbReference type="STRING" id="103827.A0A0N5D0K8"/>
<dbReference type="GO" id="GO:0003735">
    <property type="term" value="F:structural constituent of ribosome"/>
    <property type="evidence" value="ECO:0007669"/>
    <property type="project" value="InterPro"/>
</dbReference>
<dbReference type="InterPro" id="IPR020338">
    <property type="entry name" value="SMN_gemin7"/>
</dbReference>
<feature type="domain" description="Large ribosomal subunit protein uL23 N-terminal" evidence="6">
    <location>
        <begin position="55"/>
        <end position="104"/>
    </location>
</feature>
<dbReference type="GO" id="GO:0019843">
    <property type="term" value="F:rRNA binding"/>
    <property type="evidence" value="ECO:0007669"/>
    <property type="project" value="UniProtKB-KW"/>
</dbReference>
<sequence>MVHKQVLKKGATKTNKTEKGTITAIFCIFLDSHGNVSCTAIYNILILSGAGNKKTVKALDAKKKVVKGHFKLHKKKIRTSVHFRRPRTLYQARSPLYPRKSVPKREKLDAYAIIKHPLTTESAMKKIEDTNTLVFIVDMKANKPQIRLAVKKLYNIDVQRVNTLVTPNHEKKAYVRLAPDYDALDINSLLLISVAMEGNKDEAETSKSCDDTLEQTQRAELRERYLRLISFLEGKKVELDMYERTFVSGKLTSVKADQTHYTIDGLRTPIGVVDHAILRMNDTILISTSDLSQLPCFRTVTQ</sequence>
<evidence type="ECO:0000313" key="8">
    <source>
        <dbReference type="Proteomes" id="UP000276776"/>
    </source>
</evidence>
<dbReference type="InterPro" id="IPR012677">
    <property type="entry name" value="Nucleotide-bd_a/b_plait_sf"/>
</dbReference>
<evidence type="ECO:0000259" key="6">
    <source>
        <dbReference type="Pfam" id="PF03939"/>
    </source>
</evidence>
<name>A0A0N5D0K8_THECL</name>
<dbReference type="InterPro" id="IPR013025">
    <property type="entry name" value="Ribosomal_uL23-like"/>
</dbReference>
<dbReference type="Gene3D" id="3.30.70.330">
    <property type="match status" value="1"/>
</dbReference>
<dbReference type="OrthoDB" id="1267328at2759"/>
<dbReference type="SUPFAM" id="SSF54189">
    <property type="entry name" value="Ribosomal proteins S24e, L23 and L15e"/>
    <property type="match status" value="1"/>
</dbReference>
<dbReference type="GO" id="GO:1990904">
    <property type="term" value="C:ribonucleoprotein complex"/>
    <property type="evidence" value="ECO:0007669"/>
    <property type="project" value="UniProtKB-KW"/>
</dbReference>
<accession>A0A0N5D0K8</accession>
<organism evidence="9">
    <name type="scientific">Thelazia callipaeda</name>
    <name type="common">Oriental eyeworm</name>
    <name type="synonym">Parasitic nematode</name>
    <dbReference type="NCBI Taxonomy" id="103827"/>
    <lineage>
        <taxon>Eukaryota</taxon>
        <taxon>Metazoa</taxon>
        <taxon>Ecdysozoa</taxon>
        <taxon>Nematoda</taxon>
        <taxon>Chromadorea</taxon>
        <taxon>Rhabditida</taxon>
        <taxon>Spirurina</taxon>
        <taxon>Spiruromorpha</taxon>
        <taxon>Thelazioidea</taxon>
        <taxon>Thelaziidae</taxon>
        <taxon>Thelazia</taxon>
    </lineage>
</organism>
<dbReference type="Pfam" id="PF03939">
    <property type="entry name" value="Ribosomal_L23eN"/>
    <property type="match status" value="1"/>
</dbReference>
<comment type="similarity">
    <text evidence="1">Belongs to the universal ribosomal protein uL23 family.</text>
</comment>
<reference evidence="9" key="1">
    <citation type="submission" date="2017-02" db="UniProtKB">
        <authorList>
            <consortium name="WormBaseParasite"/>
        </authorList>
    </citation>
    <scope>IDENTIFICATION</scope>
</reference>
<dbReference type="Pfam" id="PF00276">
    <property type="entry name" value="Ribosomal_L23"/>
    <property type="match status" value="1"/>
</dbReference>
<proteinExistence type="inferred from homology"/>
<keyword evidence="5" id="KW-0687">Ribonucleoprotein</keyword>
<dbReference type="InterPro" id="IPR005633">
    <property type="entry name" value="Ribosomal_uL23_N"/>
</dbReference>
<evidence type="ECO:0000313" key="9">
    <source>
        <dbReference type="WBParaSite" id="TCLT_0000633601-mRNA-1"/>
    </source>
</evidence>
<evidence type="ECO:0000256" key="4">
    <source>
        <dbReference type="ARBA" id="ARBA00022980"/>
    </source>
</evidence>
<evidence type="ECO:0000256" key="1">
    <source>
        <dbReference type="ARBA" id="ARBA00006700"/>
    </source>
</evidence>
<keyword evidence="4" id="KW-0689">Ribosomal protein</keyword>
<dbReference type="WBParaSite" id="TCLT_0000633601-mRNA-1">
    <property type="protein sequence ID" value="TCLT_0000633601-mRNA-1"/>
    <property type="gene ID" value="TCLT_0000633601"/>
</dbReference>
<evidence type="ECO:0000256" key="5">
    <source>
        <dbReference type="ARBA" id="ARBA00023274"/>
    </source>
</evidence>
<dbReference type="NCBIfam" id="NF011118">
    <property type="entry name" value="PRK14548.1"/>
    <property type="match status" value="1"/>
</dbReference>
<dbReference type="PANTHER" id="PTHR11620">
    <property type="entry name" value="60S RIBOSOMAL PROTEIN L23A"/>
    <property type="match status" value="1"/>
</dbReference>
<dbReference type="Proteomes" id="UP000276776">
    <property type="component" value="Unassembled WGS sequence"/>
</dbReference>
<dbReference type="GO" id="GO:0034719">
    <property type="term" value="C:SMN-Sm protein complex"/>
    <property type="evidence" value="ECO:0007669"/>
    <property type="project" value="InterPro"/>
</dbReference>
<dbReference type="GO" id="GO:0005840">
    <property type="term" value="C:ribosome"/>
    <property type="evidence" value="ECO:0007669"/>
    <property type="project" value="UniProtKB-KW"/>
</dbReference>
<dbReference type="Pfam" id="PF11095">
    <property type="entry name" value="Gemin7"/>
    <property type="match status" value="1"/>
</dbReference>
<dbReference type="GO" id="GO:0006412">
    <property type="term" value="P:translation"/>
    <property type="evidence" value="ECO:0007669"/>
    <property type="project" value="InterPro"/>
</dbReference>
<keyword evidence="8" id="KW-1185">Reference proteome</keyword>
<dbReference type="FunFam" id="3.30.70.330:FF:000035">
    <property type="entry name" value="60S ribosomal protein L23a"/>
    <property type="match status" value="1"/>
</dbReference>
<dbReference type="Gene3D" id="2.30.30.100">
    <property type="match status" value="1"/>
</dbReference>
<dbReference type="InterPro" id="IPR012678">
    <property type="entry name" value="Ribosomal_uL23/eL15/eS24_sf"/>
</dbReference>
<protein>
    <submittedName>
        <fullName evidence="9">Ribosomal_L23eN domain-containing protein</fullName>
    </submittedName>
</protein>
<keyword evidence="2" id="KW-0699">rRNA-binding</keyword>
<evidence type="ECO:0000256" key="2">
    <source>
        <dbReference type="ARBA" id="ARBA00022730"/>
    </source>
</evidence>
<evidence type="ECO:0000313" key="7">
    <source>
        <dbReference type="EMBL" id="VDN03665.1"/>
    </source>
</evidence>
<gene>
    <name evidence="7" type="ORF">TCLT_LOCUS6325</name>
</gene>
<dbReference type="EMBL" id="UYYF01004407">
    <property type="protein sequence ID" value="VDN03665.1"/>
    <property type="molecule type" value="Genomic_DNA"/>
</dbReference>
<dbReference type="AlphaFoldDB" id="A0A0N5D0K8"/>
<keyword evidence="3" id="KW-0694">RNA-binding</keyword>
<evidence type="ECO:0000256" key="3">
    <source>
        <dbReference type="ARBA" id="ARBA00022884"/>
    </source>
</evidence>